<reference evidence="2" key="1">
    <citation type="journal article" date="2014" name="Front. Microbiol.">
        <title>High frequency of phylogenetically diverse reductive dehalogenase-homologous genes in deep subseafloor sedimentary metagenomes.</title>
        <authorList>
            <person name="Kawai M."/>
            <person name="Futagami T."/>
            <person name="Toyoda A."/>
            <person name="Takaki Y."/>
            <person name="Nishi S."/>
            <person name="Hori S."/>
            <person name="Arai W."/>
            <person name="Tsubouchi T."/>
            <person name="Morono Y."/>
            <person name="Uchiyama I."/>
            <person name="Ito T."/>
            <person name="Fujiyama A."/>
            <person name="Inagaki F."/>
            <person name="Takami H."/>
        </authorList>
    </citation>
    <scope>NUCLEOTIDE SEQUENCE</scope>
    <source>
        <strain evidence="2">Expedition CK06-06</strain>
    </source>
</reference>
<gene>
    <name evidence="2" type="ORF">S06H3_48823</name>
</gene>
<proteinExistence type="predicted"/>
<name>X1NMN6_9ZZZZ</name>
<dbReference type="Gene3D" id="1.10.1200.10">
    <property type="entry name" value="ACP-like"/>
    <property type="match status" value="1"/>
</dbReference>
<dbReference type="InterPro" id="IPR036736">
    <property type="entry name" value="ACP-like_sf"/>
</dbReference>
<feature type="compositionally biased region" description="Polar residues" evidence="1">
    <location>
        <begin position="1"/>
        <end position="12"/>
    </location>
</feature>
<evidence type="ECO:0008006" key="3">
    <source>
        <dbReference type="Google" id="ProtNLM"/>
    </source>
</evidence>
<evidence type="ECO:0000256" key="1">
    <source>
        <dbReference type="SAM" id="MobiDB-lite"/>
    </source>
</evidence>
<dbReference type="EMBL" id="BARV01030775">
    <property type="protein sequence ID" value="GAI44878.1"/>
    <property type="molecule type" value="Genomic_DNA"/>
</dbReference>
<accession>X1NMN6</accession>
<protein>
    <recommendedName>
        <fullName evidence="3">Carrier domain-containing protein</fullName>
    </recommendedName>
</protein>
<feature type="region of interest" description="Disordered" evidence="1">
    <location>
        <begin position="1"/>
        <end position="22"/>
    </location>
</feature>
<dbReference type="AlphaFoldDB" id="X1NMN6"/>
<evidence type="ECO:0000313" key="2">
    <source>
        <dbReference type="EMBL" id="GAI44878.1"/>
    </source>
</evidence>
<feature type="non-terminal residue" evidence="2">
    <location>
        <position position="1"/>
    </location>
</feature>
<sequence>RHQGARASTVQAPVSPPEGAMPICPADRQGTMAHVVSASIRTWAVDWLCREQELDRSAIRIGESFASHGVCSADMFKLHCDLEGFLQRNIQAEVLWEAGSIERFSQDVAAECLGGTRG</sequence>
<organism evidence="2">
    <name type="scientific">marine sediment metagenome</name>
    <dbReference type="NCBI Taxonomy" id="412755"/>
    <lineage>
        <taxon>unclassified sequences</taxon>
        <taxon>metagenomes</taxon>
        <taxon>ecological metagenomes</taxon>
    </lineage>
</organism>
<comment type="caution">
    <text evidence="2">The sequence shown here is derived from an EMBL/GenBank/DDBJ whole genome shotgun (WGS) entry which is preliminary data.</text>
</comment>